<protein>
    <submittedName>
        <fullName evidence="1">Uncharacterized protein</fullName>
    </submittedName>
</protein>
<dbReference type="Proteomes" id="UP000195221">
    <property type="component" value="Unassembled WGS sequence"/>
</dbReference>
<organism evidence="1 2">
    <name type="scientific">Caballeronia sordidicola</name>
    <name type="common">Burkholderia sordidicola</name>
    <dbReference type="NCBI Taxonomy" id="196367"/>
    <lineage>
        <taxon>Bacteria</taxon>
        <taxon>Pseudomonadati</taxon>
        <taxon>Pseudomonadota</taxon>
        <taxon>Betaproteobacteria</taxon>
        <taxon>Burkholderiales</taxon>
        <taxon>Burkholderiaceae</taxon>
        <taxon>Caballeronia</taxon>
    </lineage>
</organism>
<gene>
    <name evidence="1" type="ORF">PAMC26577_30625</name>
</gene>
<proteinExistence type="predicted"/>
<reference evidence="1 2" key="1">
    <citation type="submission" date="2017-03" db="EMBL/GenBank/DDBJ databases">
        <title>Genome analysis of strain PAMC 26577.</title>
        <authorList>
            <person name="Oh H.-M."/>
            <person name="Yang J.-A."/>
        </authorList>
    </citation>
    <scope>NUCLEOTIDE SEQUENCE [LARGE SCALE GENOMIC DNA]</scope>
    <source>
        <strain evidence="1 2">PAMC 26577</strain>
    </source>
</reference>
<evidence type="ECO:0000313" key="2">
    <source>
        <dbReference type="Proteomes" id="UP000195221"/>
    </source>
</evidence>
<dbReference type="AlphaFoldDB" id="A0A242MDL9"/>
<accession>A0A242MDL9</accession>
<dbReference type="EMBL" id="NBTZ01000115">
    <property type="protein sequence ID" value="OTP69396.1"/>
    <property type="molecule type" value="Genomic_DNA"/>
</dbReference>
<evidence type="ECO:0000313" key="1">
    <source>
        <dbReference type="EMBL" id="OTP69396.1"/>
    </source>
</evidence>
<comment type="caution">
    <text evidence="1">The sequence shown here is derived from an EMBL/GenBank/DDBJ whole genome shotgun (WGS) entry which is preliminary data.</text>
</comment>
<sequence>MSATGDALRSASIIKADIEKARINIQAATTEHQTYQAKARAGLIKPEAIAPYLAATDIAHAKFHSLNAELNVRQDSDNAAAALASLLEKVR</sequence>
<name>A0A242MDL9_CABSO</name>